<sequence length="272" mass="28466">MTWKAIDHTAVDRPEVSREAYGYPTVDNLNDLNTRAIVLEGRTLDGTTGNAALGSRVSAVESGKVPTTRTVATSAGLQGGGDLSANRTISPVYGTAANTIAQGNDARIAVTQDGTIGNSALGSRVSTLESRGVAPKLYTGAWAGATSTTDVTLGVGAFNAYSSYVTCYTVTIPDPGYAYTLTMNAGFPIQFGGTTARYGYISFVVGAATNTPSFIFDVGYMPESWTAFQIPQVTDTTSRTGATTVYMRGISNTPGTLAKSTRNWCQVTVNRA</sequence>
<dbReference type="RefSeq" id="WP_377870254.1">
    <property type="nucleotide sequence ID" value="NZ_JBHMAY010000021.1"/>
</dbReference>
<organism evidence="1 2">
    <name type="scientific">Amycolatopsis halotolerans</name>
    <dbReference type="NCBI Taxonomy" id="330083"/>
    <lineage>
        <taxon>Bacteria</taxon>
        <taxon>Bacillati</taxon>
        <taxon>Actinomycetota</taxon>
        <taxon>Actinomycetes</taxon>
        <taxon>Pseudonocardiales</taxon>
        <taxon>Pseudonocardiaceae</taxon>
        <taxon>Amycolatopsis</taxon>
    </lineage>
</organism>
<evidence type="ECO:0000313" key="2">
    <source>
        <dbReference type="Proteomes" id="UP001595764"/>
    </source>
</evidence>
<proteinExistence type="predicted"/>
<accession>A0ABV7QY86</accession>
<evidence type="ECO:0000313" key="1">
    <source>
        <dbReference type="EMBL" id="MFC3516887.1"/>
    </source>
</evidence>
<gene>
    <name evidence="1" type="ORF">ACFORO_42445</name>
</gene>
<protein>
    <submittedName>
        <fullName evidence="1">Uncharacterized protein</fullName>
    </submittedName>
</protein>
<keyword evidence="2" id="KW-1185">Reference proteome</keyword>
<dbReference type="Proteomes" id="UP001595764">
    <property type="component" value="Unassembled WGS sequence"/>
</dbReference>
<name>A0ABV7QY86_9PSEU</name>
<reference evidence="2" key="1">
    <citation type="journal article" date="2019" name="Int. J. Syst. Evol. Microbiol.">
        <title>The Global Catalogue of Microorganisms (GCM) 10K type strain sequencing project: providing services to taxonomists for standard genome sequencing and annotation.</title>
        <authorList>
            <consortium name="The Broad Institute Genomics Platform"/>
            <consortium name="The Broad Institute Genome Sequencing Center for Infectious Disease"/>
            <person name="Wu L."/>
            <person name="Ma J."/>
        </authorList>
    </citation>
    <scope>NUCLEOTIDE SEQUENCE [LARGE SCALE GENOMIC DNA]</scope>
    <source>
        <strain evidence="2">CGMCC 4.7682</strain>
    </source>
</reference>
<dbReference type="EMBL" id="JBHRWI010000070">
    <property type="protein sequence ID" value="MFC3516887.1"/>
    <property type="molecule type" value="Genomic_DNA"/>
</dbReference>
<comment type="caution">
    <text evidence="1">The sequence shown here is derived from an EMBL/GenBank/DDBJ whole genome shotgun (WGS) entry which is preliminary data.</text>
</comment>